<reference evidence="1" key="1">
    <citation type="journal article" date="2020" name="Nature">
        <title>Giant virus diversity and host interactions through global metagenomics.</title>
        <authorList>
            <person name="Schulz F."/>
            <person name="Roux S."/>
            <person name="Paez-Espino D."/>
            <person name="Jungbluth S."/>
            <person name="Walsh D.A."/>
            <person name="Denef V.J."/>
            <person name="McMahon K.D."/>
            <person name="Konstantinidis K.T."/>
            <person name="Eloe-Fadrosh E.A."/>
            <person name="Kyrpides N.C."/>
            <person name="Woyke T."/>
        </authorList>
    </citation>
    <scope>NUCLEOTIDE SEQUENCE</scope>
    <source>
        <strain evidence="1">GVMAG-M-3300025860-12</strain>
    </source>
</reference>
<organism evidence="1">
    <name type="scientific">viral metagenome</name>
    <dbReference type="NCBI Taxonomy" id="1070528"/>
    <lineage>
        <taxon>unclassified sequences</taxon>
        <taxon>metagenomes</taxon>
        <taxon>organismal metagenomes</taxon>
    </lineage>
</organism>
<sequence>MNRYNKQMEILTPFIKNNTSECVYLKDVNITYEKKIVKLISQKELADGWRQLLPNPRTQVRFIEKNNNIITRKVKQYILQKVNLSQLPEYLWINLEKNNLNEHYKYKPIIDKVIKYNIIDTPVDVDILELKSILDNSLNNNSTRIIELLQILQDNNINGWLIIKAKKKIGDTIQRL</sequence>
<protein>
    <submittedName>
        <fullName evidence="1">Uncharacterized protein</fullName>
    </submittedName>
</protein>
<proteinExistence type="predicted"/>
<dbReference type="AlphaFoldDB" id="A0A6C0J6A2"/>
<evidence type="ECO:0000313" key="1">
    <source>
        <dbReference type="EMBL" id="QHU00236.1"/>
    </source>
</evidence>
<accession>A0A6C0J6A2</accession>
<name>A0A6C0J6A2_9ZZZZ</name>
<dbReference type="EMBL" id="MN740324">
    <property type="protein sequence ID" value="QHU00236.1"/>
    <property type="molecule type" value="Genomic_DNA"/>
</dbReference>